<evidence type="ECO:0000259" key="7">
    <source>
        <dbReference type="PROSITE" id="PS50106"/>
    </source>
</evidence>
<keyword evidence="4 5" id="KW-0720">Serine protease</keyword>
<reference evidence="8 9" key="1">
    <citation type="submission" date="2017-07" db="EMBL/GenBank/DDBJ databases">
        <title>Niveispirillum cyanobacteriorum sp. nov., isolated from cyanobacterial aggregates in a eutrophic lake.</title>
        <authorList>
            <person name="Cai H."/>
        </authorList>
    </citation>
    <scope>NUCLEOTIDE SEQUENCE [LARGE SCALE GENOMIC DNA]</scope>
    <source>
        <strain evidence="9">TH1-14</strain>
    </source>
</reference>
<dbReference type="NCBIfam" id="TIGR00225">
    <property type="entry name" value="prc"/>
    <property type="match status" value="1"/>
</dbReference>
<comment type="caution">
    <text evidence="8">The sequence shown here is derived from an EMBL/GenBank/DDBJ whole genome shotgun (WGS) entry which is preliminary data.</text>
</comment>
<organism evidence="8 9">
    <name type="scientific">Niveispirillum lacus</name>
    <dbReference type="NCBI Taxonomy" id="1981099"/>
    <lineage>
        <taxon>Bacteria</taxon>
        <taxon>Pseudomonadati</taxon>
        <taxon>Pseudomonadota</taxon>
        <taxon>Alphaproteobacteria</taxon>
        <taxon>Rhodospirillales</taxon>
        <taxon>Azospirillaceae</taxon>
        <taxon>Niveispirillum</taxon>
    </lineage>
</organism>
<dbReference type="CDD" id="cd07560">
    <property type="entry name" value="Peptidase_S41_CPP"/>
    <property type="match status" value="1"/>
</dbReference>
<dbReference type="SMART" id="SM00228">
    <property type="entry name" value="PDZ"/>
    <property type="match status" value="1"/>
</dbReference>
<dbReference type="Pfam" id="PF17820">
    <property type="entry name" value="PDZ_6"/>
    <property type="match status" value="1"/>
</dbReference>
<dbReference type="EMBL" id="NOXU01000024">
    <property type="protein sequence ID" value="OYQ35938.1"/>
    <property type="molecule type" value="Genomic_DNA"/>
</dbReference>
<dbReference type="InterPro" id="IPR004447">
    <property type="entry name" value="Peptidase_S41A"/>
</dbReference>
<keyword evidence="9" id="KW-1185">Reference proteome</keyword>
<dbReference type="GO" id="GO:0004175">
    <property type="term" value="F:endopeptidase activity"/>
    <property type="evidence" value="ECO:0007669"/>
    <property type="project" value="TreeGrafter"/>
</dbReference>
<dbReference type="InterPro" id="IPR001478">
    <property type="entry name" value="PDZ"/>
</dbReference>
<dbReference type="InterPro" id="IPR005151">
    <property type="entry name" value="Tail-specific_protease"/>
</dbReference>
<dbReference type="Gene3D" id="2.30.42.10">
    <property type="match status" value="1"/>
</dbReference>
<gene>
    <name evidence="8" type="ORF">CHU95_06680</name>
</gene>
<proteinExistence type="inferred from homology"/>
<dbReference type="InterPro" id="IPR029045">
    <property type="entry name" value="ClpP/crotonase-like_dom_sf"/>
</dbReference>
<dbReference type="Gene3D" id="3.90.226.10">
    <property type="entry name" value="2-enoyl-CoA Hydratase, Chain A, domain 1"/>
    <property type="match status" value="1"/>
</dbReference>
<evidence type="ECO:0000256" key="3">
    <source>
        <dbReference type="ARBA" id="ARBA00022801"/>
    </source>
</evidence>
<keyword evidence="6" id="KW-0732">Signal</keyword>
<evidence type="ECO:0000256" key="4">
    <source>
        <dbReference type="ARBA" id="ARBA00022825"/>
    </source>
</evidence>
<dbReference type="GO" id="GO:0008236">
    <property type="term" value="F:serine-type peptidase activity"/>
    <property type="evidence" value="ECO:0007669"/>
    <property type="project" value="UniProtKB-KW"/>
</dbReference>
<dbReference type="AlphaFoldDB" id="A0A255Z388"/>
<comment type="similarity">
    <text evidence="1 5">Belongs to the peptidase S41A family.</text>
</comment>
<evidence type="ECO:0000256" key="1">
    <source>
        <dbReference type="ARBA" id="ARBA00009179"/>
    </source>
</evidence>
<evidence type="ECO:0000256" key="6">
    <source>
        <dbReference type="SAM" id="SignalP"/>
    </source>
</evidence>
<sequence length="519" mass="55600">MRMASRLGSMLVVFSLLGGAAAVRAEQQVLPAIANLTAEQLFAVAFRPIIDNALKPPSMPDLLGDGLRRVAASDRTLGIVSVPGHLLLTREGVELSRVALPTDMIPERWANVTADMLRAIVAASPVIAQRGREQMWRDMFDGMMGDLDPYSRYAEPNRAQGERTQREGYDGIGVGIRTIDGYFEISDMVVDGPAATAGLRVGDRIFEVAGVRTHGLPYDRLSALIQGPEGSWVEMKVGPSEQRVRALTVRRRHLVPNTVQASLTDGVATIRIERFNNATQDNVRQAIQRYLDKGPVRGVILDLRGNPGGVMVQAVGVVNLFVPQGRIITTRGRNPSSIQWFEAQKPTTAFPDLPLVVMIDGQTASSGEIVAAALQDAGRALLVGSSTYGKGSVQHVTQLPNGGELFITWSRIYAPSGYSFDGQGVQPSLCTALPGITVPSLLAEAARGDRGEQALLARYRLAAPDDTEAMAALRAACPAKPADSVASAAATVSLARALLEDGALYRQALASRHINVAER</sequence>
<evidence type="ECO:0000256" key="5">
    <source>
        <dbReference type="RuleBase" id="RU004404"/>
    </source>
</evidence>
<dbReference type="PROSITE" id="PS50106">
    <property type="entry name" value="PDZ"/>
    <property type="match status" value="1"/>
</dbReference>
<dbReference type="SUPFAM" id="SSF50156">
    <property type="entry name" value="PDZ domain-like"/>
    <property type="match status" value="1"/>
</dbReference>
<dbReference type="GO" id="GO:0030288">
    <property type="term" value="C:outer membrane-bounded periplasmic space"/>
    <property type="evidence" value="ECO:0007669"/>
    <property type="project" value="TreeGrafter"/>
</dbReference>
<dbReference type="Gene3D" id="3.30.750.44">
    <property type="match status" value="1"/>
</dbReference>
<evidence type="ECO:0000256" key="2">
    <source>
        <dbReference type="ARBA" id="ARBA00022670"/>
    </source>
</evidence>
<dbReference type="GO" id="GO:0007165">
    <property type="term" value="P:signal transduction"/>
    <property type="evidence" value="ECO:0007669"/>
    <property type="project" value="TreeGrafter"/>
</dbReference>
<evidence type="ECO:0000313" key="9">
    <source>
        <dbReference type="Proteomes" id="UP000216998"/>
    </source>
</evidence>
<accession>A0A255Z388</accession>
<dbReference type="PANTHER" id="PTHR32060">
    <property type="entry name" value="TAIL-SPECIFIC PROTEASE"/>
    <property type="match status" value="1"/>
</dbReference>
<dbReference type="SMART" id="SM00245">
    <property type="entry name" value="TSPc"/>
    <property type="match status" value="1"/>
</dbReference>
<feature type="domain" description="PDZ" evidence="7">
    <location>
        <begin position="158"/>
        <end position="226"/>
    </location>
</feature>
<dbReference type="GO" id="GO:0006508">
    <property type="term" value="P:proteolysis"/>
    <property type="evidence" value="ECO:0007669"/>
    <property type="project" value="UniProtKB-KW"/>
</dbReference>
<dbReference type="Pfam" id="PF03572">
    <property type="entry name" value="Peptidase_S41"/>
    <property type="match status" value="1"/>
</dbReference>
<keyword evidence="2 5" id="KW-0645">Protease</keyword>
<evidence type="ECO:0000313" key="8">
    <source>
        <dbReference type="EMBL" id="OYQ35938.1"/>
    </source>
</evidence>
<dbReference type="PANTHER" id="PTHR32060:SF30">
    <property type="entry name" value="CARBOXY-TERMINAL PROCESSING PROTEASE CTPA"/>
    <property type="match status" value="1"/>
</dbReference>
<name>A0A255Z388_9PROT</name>
<feature type="chain" id="PRO_5012920082" description="PDZ domain-containing protein" evidence="6">
    <location>
        <begin position="26"/>
        <end position="519"/>
    </location>
</feature>
<feature type="signal peptide" evidence="6">
    <location>
        <begin position="1"/>
        <end position="25"/>
    </location>
</feature>
<dbReference type="Proteomes" id="UP000216998">
    <property type="component" value="Unassembled WGS sequence"/>
</dbReference>
<dbReference type="InterPro" id="IPR036034">
    <property type="entry name" value="PDZ_sf"/>
</dbReference>
<dbReference type="InterPro" id="IPR041489">
    <property type="entry name" value="PDZ_6"/>
</dbReference>
<dbReference type="SUPFAM" id="SSF52096">
    <property type="entry name" value="ClpP/crotonase"/>
    <property type="match status" value="1"/>
</dbReference>
<dbReference type="OrthoDB" id="9812068at2"/>
<protein>
    <recommendedName>
        <fullName evidence="7">PDZ domain-containing protein</fullName>
    </recommendedName>
</protein>
<keyword evidence="3 5" id="KW-0378">Hydrolase</keyword>